<organism evidence="3 4">
    <name type="scientific">Kitasatospora phosalacinea</name>
    <dbReference type="NCBI Taxonomy" id="2065"/>
    <lineage>
        <taxon>Bacteria</taxon>
        <taxon>Bacillati</taxon>
        <taxon>Actinomycetota</taxon>
        <taxon>Actinomycetes</taxon>
        <taxon>Kitasatosporales</taxon>
        <taxon>Streptomycetaceae</taxon>
        <taxon>Kitasatospora</taxon>
    </lineage>
</organism>
<keyword evidence="4" id="KW-1185">Reference proteome</keyword>
<keyword evidence="2" id="KW-0472">Membrane</keyword>
<feature type="compositionally biased region" description="Basic and acidic residues" evidence="1">
    <location>
        <begin position="1"/>
        <end position="21"/>
    </location>
</feature>
<accession>A0ABW6GR74</accession>
<gene>
    <name evidence="3" type="ORF">ACFW6T_24765</name>
</gene>
<evidence type="ECO:0000256" key="2">
    <source>
        <dbReference type="SAM" id="Phobius"/>
    </source>
</evidence>
<comment type="caution">
    <text evidence="3">The sequence shown here is derived from an EMBL/GenBank/DDBJ whole genome shotgun (WGS) entry which is preliminary data.</text>
</comment>
<evidence type="ECO:0000256" key="1">
    <source>
        <dbReference type="SAM" id="MobiDB-lite"/>
    </source>
</evidence>
<feature type="region of interest" description="Disordered" evidence="1">
    <location>
        <begin position="1"/>
        <end position="29"/>
    </location>
</feature>
<evidence type="ECO:0000313" key="3">
    <source>
        <dbReference type="EMBL" id="MFE1355205.1"/>
    </source>
</evidence>
<proteinExistence type="predicted"/>
<evidence type="ECO:0000313" key="4">
    <source>
        <dbReference type="Proteomes" id="UP001599542"/>
    </source>
</evidence>
<keyword evidence="2" id="KW-0812">Transmembrane</keyword>
<protein>
    <submittedName>
        <fullName evidence="3">Uncharacterized protein</fullName>
    </submittedName>
</protein>
<keyword evidence="2" id="KW-1133">Transmembrane helix</keyword>
<name>A0ABW6GR74_9ACTN</name>
<dbReference type="Proteomes" id="UP001599542">
    <property type="component" value="Unassembled WGS sequence"/>
</dbReference>
<reference evidence="3 4" key="1">
    <citation type="submission" date="2024-09" db="EMBL/GenBank/DDBJ databases">
        <title>The Natural Products Discovery Center: Release of the First 8490 Sequenced Strains for Exploring Actinobacteria Biosynthetic Diversity.</title>
        <authorList>
            <person name="Kalkreuter E."/>
            <person name="Kautsar S.A."/>
            <person name="Yang D."/>
            <person name="Bader C.D."/>
            <person name="Teijaro C.N."/>
            <person name="Fluegel L."/>
            <person name="Davis C.M."/>
            <person name="Simpson J.R."/>
            <person name="Lauterbach L."/>
            <person name="Steele A.D."/>
            <person name="Gui C."/>
            <person name="Meng S."/>
            <person name="Li G."/>
            <person name="Viehrig K."/>
            <person name="Ye F."/>
            <person name="Su P."/>
            <person name="Kiefer A.F."/>
            <person name="Nichols A."/>
            <person name="Cepeda A.J."/>
            <person name="Yan W."/>
            <person name="Fan B."/>
            <person name="Jiang Y."/>
            <person name="Adhikari A."/>
            <person name="Zheng C.-J."/>
            <person name="Schuster L."/>
            <person name="Cowan T.M."/>
            <person name="Smanski M.J."/>
            <person name="Chevrette M.G."/>
            <person name="De Carvalho L.P.S."/>
            <person name="Shen B."/>
        </authorList>
    </citation>
    <scope>NUCLEOTIDE SEQUENCE [LARGE SCALE GENOMIC DNA]</scope>
    <source>
        <strain evidence="3 4">NPDC058753</strain>
    </source>
</reference>
<sequence>MNDTEHQEMSRALRDLADRHGPAGPAPVTELMHRGRRRRGLRTAAVTGSAAAVAAVAVFGGLALSGGPTATVAGPAGTGAASASTSASSAASASASVTPGGAVQLGPTSGAEVAALLKSRFPQGYQADGEPFLVEDKGIDRELLDMQLTEEQKKQLAEQGGLPDRLKDGVRLGGQVGAGYTIVKGSKTGTVQLTISRGQDGASHRAPAKCVTAGCHLTEEPDGSTLVLDLPAAAASGEQVWQATLYRSDGSMIVAQSGVVPLPGHGHDLYPGPPALDGQQLTTLVLDPVWVQGAAGH</sequence>
<feature type="transmembrane region" description="Helical" evidence="2">
    <location>
        <begin position="41"/>
        <end position="64"/>
    </location>
</feature>
<dbReference type="EMBL" id="JBHYPX010000056">
    <property type="protein sequence ID" value="MFE1355205.1"/>
    <property type="molecule type" value="Genomic_DNA"/>
</dbReference>
<dbReference type="RefSeq" id="WP_380324896.1">
    <property type="nucleotide sequence ID" value="NZ_JBHYPW010000027.1"/>
</dbReference>